<feature type="domain" description="Guanylate kinase-like" evidence="7">
    <location>
        <begin position="2"/>
        <end position="183"/>
    </location>
</feature>
<gene>
    <name evidence="8" type="ORF">MAC_06573</name>
</gene>
<dbReference type="NCBIfam" id="TIGR03263">
    <property type="entry name" value="guanyl_kin"/>
    <property type="match status" value="1"/>
</dbReference>
<dbReference type="InterPro" id="IPR008145">
    <property type="entry name" value="GK/Ca_channel_bsu"/>
</dbReference>
<dbReference type="PROSITE" id="PS50052">
    <property type="entry name" value="GUANYLATE_KINASE_2"/>
    <property type="match status" value="1"/>
</dbReference>
<comment type="similarity">
    <text evidence="1">Belongs to the guanylate kinase family.</text>
</comment>
<dbReference type="GO" id="GO:0005829">
    <property type="term" value="C:cytosol"/>
    <property type="evidence" value="ECO:0007669"/>
    <property type="project" value="TreeGrafter"/>
</dbReference>
<dbReference type="AlphaFoldDB" id="E9E9M5"/>
<dbReference type="InParanoid" id="E9E9M5"/>
<evidence type="ECO:0000256" key="2">
    <source>
        <dbReference type="ARBA" id="ARBA00012961"/>
    </source>
</evidence>
<dbReference type="CDD" id="cd00071">
    <property type="entry name" value="GMPK"/>
    <property type="match status" value="1"/>
</dbReference>
<dbReference type="GO" id="GO:0004385">
    <property type="term" value="F:GMP kinase activity"/>
    <property type="evidence" value="ECO:0007669"/>
    <property type="project" value="UniProtKB-EC"/>
</dbReference>
<dbReference type="GO" id="GO:0005524">
    <property type="term" value="F:ATP binding"/>
    <property type="evidence" value="ECO:0007669"/>
    <property type="project" value="UniProtKB-KW"/>
</dbReference>
<dbReference type="Proteomes" id="UP000002499">
    <property type="component" value="Unassembled WGS sequence"/>
</dbReference>
<dbReference type="InterPro" id="IPR017665">
    <property type="entry name" value="Guanylate_kinase"/>
</dbReference>
<dbReference type="Gene3D" id="3.40.50.300">
    <property type="entry name" value="P-loop containing nucleotide triphosphate hydrolases"/>
    <property type="match status" value="1"/>
</dbReference>
<dbReference type="InterPro" id="IPR020590">
    <property type="entry name" value="Guanylate_kinase_CS"/>
</dbReference>
<evidence type="ECO:0000313" key="8">
    <source>
        <dbReference type="EMBL" id="EFY87338.1"/>
    </source>
</evidence>
<dbReference type="PANTHER" id="PTHR23117:SF13">
    <property type="entry name" value="GUANYLATE KINASE"/>
    <property type="match status" value="1"/>
</dbReference>
<dbReference type="OMA" id="HFFEHVK"/>
<keyword evidence="4" id="KW-0547">Nucleotide-binding</keyword>
<dbReference type="HOGENOM" id="CLU_001715_0_3_1"/>
<keyword evidence="3" id="KW-0808">Transferase</keyword>
<reference evidence="8 9" key="1">
    <citation type="journal article" date="2011" name="PLoS Genet.">
        <title>Genome sequencing and comparative transcriptomics of the model entomopathogenic fungi Metarhizium anisopliae and M. acridum.</title>
        <authorList>
            <person name="Gao Q."/>
            <person name="Jin K."/>
            <person name="Ying S.H."/>
            <person name="Zhang Y."/>
            <person name="Xiao G."/>
            <person name="Shang Y."/>
            <person name="Duan Z."/>
            <person name="Hu X."/>
            <person name="Xie X.Q."/>
            <person name="Zhou G."/>
            <person name="Peng G."/>
            <person name="Luo Z."/>
            <person name="Huang W."/>
            <person name="Wang B."/>
            <person name="Fang W."/>
            <person name="Wang S."/>
            <person name="Zhong Y."/>
            <person name="Ma L.J."/>
            <person name="St Leger R.J."/>
            <person name="Zhao G.P."/>
            <person name="Pei Y."/>
            <person name="Feng M.G."/>
            <person name="Xia Y."/>
            <person name="Wang C."/>
        </authorList>
    </citation>
    <scope>NUCLEOTIDE SEQUENCE [LARGE SCALE GENOMIC DNA]</scope>
    <source>
        <strain evidence="8 9">CQMa 102</strain>
    </source>
</reference>
<protein>
    <recommendedName>
        <fullName evidence="2">guanylate kinase</fullName>
        <ecNumber evidence="2">2.7.4.8</ecNumber>
    </recommendedName>
</protein>
<dbReference type="OrthoDB" id="6334211at2759"/>
<dbReference type="SMART" id="SM00072">
    <property type="entry name" value="GuKc"/>
    <property type="match status" value="1"/>
</dbReference>
<keyword evidence="5 8" id="KW-0418">Kinase</keyword>
<keyword evidence="9" id="KW-1185">Reference proteome</keyword>
<dbReference type="PANTHER" id="PTHR23117">
    <property type="entry name" value="GUANYLATE KINASE-RELATED"/>
    <property type="match status" value="1"/>
</dbReference>
<evidence type="ECO:0000259" key="7">
    <source>
        <dbReference type="PROSITE" id="PS50052"/>
    </source>
</evidence>
<dbReference type="eggNOG" id="KOG0707">
    <property type="taxonomic scope" value="Eukaryota"/>
</dbReference>
<evidence type="ECO:0000256" key="3">
    <source>
        <dbReference type="ARBA" id="ARBA00022679"/>
    </source>
</evidence>
<dbReference type="Pfam" id="PF00625">
    <property type="entry name" value="Guanylate_kin"/>
    <property type="match status" value="1"/>
</dbReference>
<dbReference type="STRING" id="655827.E9E9M5"/>
<accession>E9E9M5</accession>
<dbReference type="SUPFAM" id="SSF52540">
    <property type="entry name" value="P-loop containing nucleoside triphosphate hydrolases"/>
    <property type="match status" value="1"/>
</dbReference>
<dbReference type="EMBL" id="GL698528">
    <property type="protein sequence ID" value="EFY87338.1"/>
    <property type="molecule type" value="Genomic_DNA"/>
</dbReference>
<evidence type="ECO:0000256" key="5">
    <source>
        <dbReference type="ARBA" id="ARBA00022777"/>
    </source>
</evidence>
<proteinExistence type="inferred from homology"/>
<dbReference type="EC" id="2.7.4.8" evidence="2"/>
<dbReference type="InterPro" id="IPR008144">
    <property type="entry name" value="Guanylate_kin-like_dom"/>
</dbReference>
<organism evidence="9">
    <name type="scientific">Metarhizium acridum (strain CQMa 102)</name>
    <dbReference type="NCBI Taxonomy" id="655827"/>
    <lineage>
        <taxon>Eukaryota</taxon>
        <taxon>Fungi</taxon>
        <taxon>Dikarya</taxon>
        <taxon>Ascomycota</taxon>
        <taxon>Pezizomycotina</taxon>
        <taxon>Sordariomycetes</taxon>
        <taxon>Hypocreomycetidae</taxon>
        <taxon>Hypocreales</taxon>
        <taxon>Clavicipitaceae</taxon>
        <taxon>Metarhizium</taxon>
    </lineage>
</organism>
<dbReference type="PROSITE" id="PS00856">
    <property type="entry name" value="GUANYLATE_KINASE_1"/>
    <property type="match status" value="1"/>
</dbReference>
<name>E9E9M5_METAQ</name>
<evidence type="ECO:0000256" key="4">
    <source>
        <dbReference type="ARBA" id="ARBA00022741"/>
    </source>
</evidence>
<sequence length="183" mass="20335">MSRPIIISGPSGVGKGTLVRKLSYAHPNTFGSTVSHTTRQPRAGEVEGLSYYFVSQSEFSSLVSKNAFAEHAFFGGHLYGTSKQTITDQKTDGLVAVLDIEMEGVKQMKADLGIDARYVFVKPPSFEELELRRRRRGTENEEDIKKWLARARAEVEKTARRDREALLYAAQKKNAPGVTGLDL</sequence>
<evidence type="ECO:0000313" key="9">
    <source>
        <dbReference type="Proteomes" id="UP000002499"/>
    </source>
</evidence>
<evidence type="ECO:0000256" key="1">
    <source>
        <dbReference type="ARBA" id="ARBA00005790"/>
    </source>
</evidence>
<keyword evidence="6" id="KW-0067">ATP-binding</keyword>
<evidence type="ECO:0000256" key="6">
    <source>
        <dbReference type="ARBA" id="ARBA00022840"/>
    </source>
</evidence>
<dbReference type="InterPro" id="IPR027417">
    <property type="entry name" value="P-loop_NTPase"/>
</dbReference>